<keyword evidence="5" id="KW-1185">Reference proteome</keyword>
<comment type="caution">
    <text evidence="4">The sequence shown here is derived from an EMBL/GenBank/DDBJ whole genome shotgun (WGS) entry which is preliminary data.</text>
</comment>
<feature type="domain" description="UBC core" evidence="3">
    <location>
        <begin position="1"/>
        <end position="115"/>
    </location>
</feature>
<keyword evidence="2" id="KW-0833">Ubl conjugation pathway</keyword>
<dbReference type="GO" id="GO:0061631">
    <property type="term" value="F:ubiquitin conjugating enzyme activity"/>
    <property type="evidence" value="ECO:0007669"/>
    <property type="project" value="TreeGrafter"/>
</dbReference>
<gene>
    <name evidence="4" type="ORF">BJ554DRAFT_2137</name>
</gene>
<proteinExistence type="predicted"/>
<evidence type="ECO:0000256" key="1">
    <source>
        <dbReference type="ARBA" id="ARBA00022679"/>
    </source>
</evidence>
<dbReference type="InterPro" id="IPR000608">
    <property type="entry name" value="UBC"/>
</dbReference>
<dbReference type="EMBL" id="JAEFCI010009504">
    <property type="protein sequence ID" value="KAG5457769.1"/>
    <property type="molecule type" value="Genomic_DNA"/>
</dbReference>
<evidence type="ECO:0000259" key="3">
    <source>
        <dbReference type="PROSITE" id="PS50127"/>
    </source>
</evidence>
<sequence>YEGGLFLFDVQFPADFPRTPPVLYFHSWTGGIGSLLELVEHMARARLRVLASEQHITAAVEFLIQVLISVQSLILVAEPYYNEAGFEKFVGTDEAAVNSPVYTEKAYMLSLRSINHILANPPRPFESEVDRWYFAEGMLRRVLERARAVVARSEESPQIRLGTREHIGVVESVSTGALKLTKVR</sequence>
<dbReference type="PANTHER" id="PTHR46116">
    <property type="entry name" value="(E3-INDEPENDENT) E2 UBIQUITIN-CONJUGATING ENZYME"/>
    <property type="match status" value="1"/>
</dbReference>
<dbReference type="PROSITE" id="PS50127">
    <property type="entry name" value="UBC_2"/>
    <property type="match status" value="1"/>
</dbReference>
<feature type="non-terminal residue" evidence="4">
    <location>
        <position position="1"/>
    </location>
</feature>
<accession>A0A8H7ZQY8</accession>
<evidence type="ECO:0000313" key="4">
    <source>
        <dbReference type="EMBL" id="KAG5457769.1"/>
    </source>
</evidence>
<dbReference type="PANTHER" id="PTHR46116:SF15">
    <property type="entry name" value="(E3-INDEPENDENT) E2 UBIQUITIN-CONJUGATING ENZYME"/>
    <property type="match status" value="1"/>
</dbReference>
<keyword evidence="1" id="KW-0808">Transferase</keyword>
<evidence type="ECO:0000313" key="5">
    <source>
        <dbReference type="Proteomes" id="UP000673691"/>
    </source>
</evidence>
<evidence type="ECO:0000256" key="2">
    <source>
        <dbReference type="ARBA" id="ARBA00022786"/>
    </source>
</evidence>
<name>A0A8H7ZQY8_9FUNG</name>
<dbReference type="InterPro" id="IPR016135">
    <property type="entry name" value="UBQ-conjugating_enzyme/RWD"/>
</dbReference>
<dbReference type="Proteomes" id="UP000673691">
    <property type="component" value="Unassembled WGS sequence"/>
</dbReference>
<protein>
    <recommendedName>
        <fullName evidence="3">UBC core domain-containing protein</fullName>
    </recommendedName>
</protein>
<dbReference type="SUPFAM" id="SSF54495">
    <property type="entry name" value="UBC-like"/>
    <property type="match status" value="1"/>
</dbReference>
<organism evidence="4 5">
    <name type="scientific">Olpidium bornovanus</name>
    <dbReference type="NCBI Taxonomy" id="278681"/>
    <lineage>
        <taxon>Eukaryota</taxon>
        <taxon>Fungi</taxon>
        <taxon>Fungi incertae sedis</taxon>
        <taxon>Olpidiomycota</taxon>
        <taxon>Olpidiomycotina</taxon>
        <taxon>Olpidiomycetes</taxon>
        <taxon>Olpidiales</taxon>
        <taxon>Olpidiaceae</taxon>
        <taxon>Olpidium</taxon>
    </lineage>
</organism>
<dbReference type="AlphaFoldDB" id="A0A8H7ZQY8"/>
<dbReference type="OrthoDB" id="47801at2759"/>
<reference evidence="4 5" key="1">
    <citation type="journal article" name="Sci. Rep.">
        <title>Genome-scale phylogenetic analyses confirm Olpidium as the closest living zoosporic fungus to the non-flagellated, terrestrial fungi.</title>
        <authorList>
            <person name="Chang Y."/>
            <person name="Rochon D."/>
            <person name="Sekimoto S."/>
            <person name="Wang Y."/>
            <person name="Chovatia M."/>
            <person name="Sandor L."/>
            <person name="Salamov A."/>
            <person name="Grigoriev I.V."/>
            <person name="Stajich J.E."/>
            <person name="Spatafora J.W."/>
        </authorList>
    </citation>
    <scope>NUCLEOTIDE SEQUENCE [LARGE SCALE GENOMIC DNA]</scope>
    <source>
        <strain evidence="4">S191</strain>
    </source>
</reference>
<dbReference type="Gene3D" id="3.10.110.10">
    <property type="entry name" value="Ubiquitin Conjugating Enzyme"/>
    <property type="match status" value="1"/>
</dbReference>